<evidence type="ECO:0000313" key="3">
    <source>
        <dbReference type="Proteomes" id="UP000191691"/>
    </source>
</evidence>
<dbReference type="AlphaFoldDB" id="A0A1V6Y8H4"/>
<keyword evidence="3" id="KW-1185">Reference proteome</keyword>
<evidence type="ECO:0000313" key="2">
    <source>
        <dbReference type="EMBL" id="OQE83665.1"/>
    </source>
</evidence>
<dbReference type="EMBL" id="MOOB01000031">
    <property type="protein sequence ID" value="OQE83665.1"/>
    <property type="molecule type" value="Genomic_DNA"/>
</dbReference>
<sequence>MLFSSGSSIYGRESVEVPEEKANIQSLRGEAQDLAVQTEQFHVDFLKLSRSGVFDSEIDVGNNGDDRGHDPEMIGRNIGEEGMGGPGIKVGNHIDEESDEDCMLEALA</sequence>
<evidence type="ECO:0000256" key="1">
    <source>
        <dbReference type="SAM" id="MobiDB-lite"/>
    </source>
</evidence>
<dbReference type="Proteomes" id="UP000191691">
    <property type="component" value="Unassembled WGS sequence"/>
</dbReference>
<comment type="caution">
    <text evidence="2">The sequence shown here is derived from an EMBL/GenBank/DDBJ whole genome shotgun (WGS) entry which is preliminary data.</text>
</comment>
<gene>
    <name evidence="2" type="ORF">PENNAL_c0031G06672</name>
</gene>
<accession>A0A1V6Y8H4</accession>
<name>A0A1V6Y8H4_PENNA</name>
<proteinExistence type="predicted"/>
<feature type="compositionally biased region" description="Acidic residues" evidence="1">
    <location>
        <begin position="96"/>
        <end position="108"/>
    </location>
</feature>
<organism evidence="2 3">
    <name type="scientific">Penicillium nalgiovense</name>
    <dbReference type="NCBI Taxonomy" id="60175"/>
    <lineage>
        <taxon>Eukaryota</taxon>
        <taxon>Fungi</taxon>
        <taxon>Dikarya</taxon>
        <taxon>Ascomycota</taxon>
        <taxon>Pezizomycotina</taxon>
        <taxon>Eurotiomycetes</taxon>
        <taxon>Eurotiomycetidae</taxon>
        <taxon>Eurotiales</taxon>
        <taxon>Aspergillaceae</taxon>
        <taxon>Penicillium</taxon>
    </lineage>
</organism>
<reference evidence="3" key="1">
    <citation type="journal article" date="2017" name="Nat. Microbiol.">
        <title>Global analysis of biosynthetic gene clusters reveals vast potential of secondary metabolite production in Penicillium species.</title>
        <authorList>
            <person name="Nielsen J.C."/>
            <person name="Grijseels S."/>
            <person name="Prigent S."/>
            <person name="Ji B."/>
            <person name="Dainat J."/>
            <person name="Nielsen K.F."/>
            <person name="Frisvad J.C."/>
            <person name="Workman M."/>
            <person name="Nielsen J."/>
        </authorList>
    </citation>
    <scope>NUCLEOTIDE SEQUENCE [LARGE SCALE GENOMIC DNA]</scope>
    <source>
        <strain evidence="3">IBT 13039</strain>
    </source>
</reference>
<feature type="region of interest" description="Disordered" evidence="1">
    <location>
        <begin position="57"/>
        <end position="108"/>
    </location>
</feature>
<protein>
    <submittedName>
        <fullName evidence="2">Uncharacterized protein</fullName>
    </submittedName>
</protein>
<feature type="compositionally biased region" description="Basic and acidic residues" evidence="1">
    <location>
        <begin position="64"/>
        <end position="73"/>
    </location>
</feature>